<dbReference type="AlphaFoldDB" id="A0A8H9JTI9"/>
<gene>
    <name evidence="1" type="ORF">IP987_002719</name>
</gene>
<proteinExistence type="predicted"/>
<evidence type="ECO:0008006" key="2">
    <source>
        <dbReference type="Google" id="ProtNLM"/>
    </source>
</evidence>
<accession>A0A8H9JTI9</accession>
<dbReference type="SUPFAM" id="SSF55961">
    <property type="entry name" value="Bet v1-like"/>
    <property type="match status" value="1"/>
</dbReference>
<sequence>MFEFKSKASSVADIDKLWNNYKEVQNWKKWDSSIESIELLGNFKKGTTGTLKSVGMPPLEFQLTSVTEKKSFSNESEMGPFLVTFSHNIEIENDVIIVEHGVIVSGPDENKVNEIGNGIASTIPNAMTKLLEISK</sequence>
<reference evidence="1" key="2">
    <citation type="submission" date="2020-10" db="EMBL/GenBank/DDBJ databases">
        <authorList>
            <consortium name="NCBI Pathogen Detection Project"/>
        </authorList>
    </citation>
    <scope>NUCLEOTIDE SEQUENCE</scope>
    <source>
        <strain evidence="1">SFBRL218_S4</strain>
    </source>
</reference>
<comment type="caution">
    <text evidence="1">The sequence shown here is derived from an EMBL/GenBank/DDBJ whole genome shotgun (WGS) entry which is preliminary data.</text>
</comment>
<dbReference type="InterPro" id="IPR023393">
    <property type="entry name" value="START-like_dom_sf"/>
</dbReference>
<evidence type="ECO:0000313" key="1">
    <source>
        <dbReference type="EMBL" id="HAO5923500.1"/>
    </source>
</evidence>
<name>A0A8H9JTI9_LISMN</name>
<protein>
    <recommendedName>
        <fullName evidence="2">Polyketide cyclase</fullName>
    </recommendedName>
</protein>
<dbReference type="EMBL" id="DABXZF010000045">
    <property type="protein sequence ID" value="HAO5923500.1"/>
    <property type="molecule type" value="Genomic_DNA"/>
</dbReference>
<dbReference type="RefSeq" id="WP_120139034.1">
    <property type="nucleotide sequence ID" value="NZ_QXKL01000009.1"/>
</dbReference>
<dbReference type="Proteomes" id="UP000853596">
    <property type="component" value="Unassembled WGS sequence"/>
</dbReference>
<dbReference type="Gene3D" id="3.30.530.20">
    <property type="match status" value="1"/>
</dbReference>
<organism evidence="1">
    <name type="scientific">Listeria monocytogenes</name>
    <dbReference type="NCBI Taxonomy" id="1639"/>
    <lineage>
        <taxon>Bacteria</taxon>
        <taxon>Bacillati</taxon>
        <taxon>Bacillota</taxon>
        <taxon>Bacilli</taxon>
        <taxon>Bacillales</taxon>
        <taxon>Listeriaceae</taxon>
        <taxon>Listeria</taxon>
    </lineage>
</organism>
<reference evidence="1" key="1">
    <citation type="journal article" date="2018" name="Genome Biol.">
        <title>SKESA: strategic k-mer extension for scrupulous assemblies.</title>
        <authorList>
            <person name="Souvorov A."/>
            <person name="Agarwala R."/>
            <person name="Lipman D.J."/>
        </authorList>
    </citation>
    <scope>NUCLEOTIDE SEQUENCE</scope>
    <source>
        <strain evidence="1">SFBRL218_S4</strain>
    </source>
</reference>